<comment type="caution">
    <text evidence="2">The sequence shown here is derived from an EMBL/GenBank/DDBJ whole genome shotgun (WGS) entry which is preliminary data.</text>
</comment>
<keyword evidence="3" id="KW-1185">Reference proteome</keyword>
<dbReference type="Proteomes" id="UP000245765">
    <property type="component" value="Unassembled WGS sequence"/>
</dbReference>
<gene>
    <name evidence="2" type="primary">soxZ</name>
    <name evidence="2" type="ORF">DFH01_10910</name>
</gene>
<dbReference type="NCBIfam" id="TIGR04490">
    <property type="entry name" value="SoxZ_true"/>
    <property type="match status" value="1"/>
</dbReference>
<dbReference type="InterPro" id="IPR014756">
    <property type="entry name" value="Ig_E-set"/>
</dbReference>
<evidence type="ECO:0000313" key="3">
    <source>
        <dbReference type="Proteomes" id="UP000245765"/>
    </source>
</evidence>
<reference evidence="3" key="1">
    <citation type="submission" date="2018-05" db="EMBL/GenBank/DDBJ databases">
        <authorList>
            <person name="Du Z."/>
            <person name="Wang X."/>
        </authorList>
    </citation>
    <scope>NUCLEOTIDE SEQUENCE [LARGE SCALE GENOMIC DNA]</scope>
    <source>
        <strain evidence="3">CQN31</strain>
    </source>
</reference>
<dbReference type="Pfam" id="PF08770">
    <property type="entry name" value="SoxZ"/>
    <property type="match status" value="1"/>
</dbReference>
<proteinExistence type="predicted"/>
<dbReference type="AlphaFoldDB" id="A0A317FEY3"/>
<dbReference type="InterPro" id="IPR014880">
    <property type="entry name" value="SoxZ_dom"/>
</dbReference>
<protein>
    <submittedName>
        <fullName evidence="2">Thiosulfate oxidation carrier complex protein SoxZ</fullName>
    </submittedName>
</protein>
<dbReference type="EMBL" id="QGNA01000002">
    <property type="protein sequence ID" value="PWS37345.1"/>
    <property type="molecule type" value="Genomic_DNA"/>
</dbReference>
<evidence type="ECO:0000313" key="2">
    <source>
        <dbReference type="EMBL" id="PWS37345.1"/>
    </source>
</evidence>
<dbReference type="Gene3D" id="2.60.40.10">
    <property type="entry name" value="Immunoglobulins"/>
    <property type="match status" value="1"/>
</dbReference>
<dbReference type="OrthoDB" id="9795530at2"/>
<dbReference type="InterPro" id="IPR030995">
    <property type="entry name" value="SoxZ"/>
</dbReference>
<evidence type="ECO:0000259" key="1">
    <source>
        <dbReference type="Pfam" id="PF08770"/>
    </source>
</evidence>
<name>A0A317FEY3_9PROT</name>
<feature type="domain" description="Sulphur oxidation protein SoxZ" evidence="1">
    <location>
        <begin position="11"/>
        <end position="102"/>
    </location>
</feature>
<dbReference type="SUPFAM" id="SSF81296">
    <property type="entry name" value="E set domains"/>
    <property type="match status" value="1"/>
</dbReference>
<organism evidence="2 3">
    <name type="scientific">Falsiroseomonas bella</name>
    <dbReference type="NCBI Taxonomy" id="2184016"/>
    <lineage>
        <taxon>Bacteria</taxon>
        <taxon>Pseudomonadati</taxon>
        <taxon>Pseudomonadota</taxon>
        <taxon>Alphaproteobacteria</taxon>
        <taxon>Acetobacterales</taxon>
        <taxon>Roseomonadaceae</taxon>
        <taxon>Falsiroseomonas</taxon>
    </lineage>
</organism>
<dbReference type="InterPro" id="IPR013783">
    <property type="entry name" value="Ig-like_fold"/>
</dbReference>
<accession>A0A317FEY3</accession>
<sequence>MAAPIGQPRVRLPAQIKAGEVIEIRTLISHIMETGQRRNQEGQIIPRDIIKSFTCTFEGQPVFSMDLHPAISANPYIAFPFKAERAGNLEMVWTNDAGEQRKLTQAVRLAE</sequence>
<dbReference type="RefSeq" id="WP_109870453.1">
    <property type="nucleotide sequence ID" value="NZ_QGNA01000002.1"/>
</dbReference>